<evidence type="ECO:0000313" key="1">
    <source>
        <dbReference type="EMBL" id="KIO34544.1"/>
    </source>
</evidence>
<dbReference type="AlphaFoldDB" id="A0A0C3QYW9"/>
<keyword evidence="2" id="KW-1185">Reference proteome</keyword>
<organism evidence="1 2">
    <name type="scientific">Tulasnella calospora MUT 4182</name>
    <dbReference type="NCBI Taxonomy" id="1051891"/>
    <lineage>
        <taxon>Eukaryota</taxon>
        <taxon>Fungi</taxon>
        <taxon>Dikarya</taxon>
        <taxon>Basidiomycota</taxon>
        <taxon>Agaricomycotina</taxon>
        <taxon>Agaricomycetes</taxon>
        <taxon>Cantharellales</taxon>
        <taxon>Tulasnellaceae</taxon>
        <taxon>Tulasnella</taxon>
    </lineage>
</organism>
<protein>
    <submittedName>
        <fullName evidence="1">Uncharacterized protein</fullName>
    </submittedName>
</protein>
<dbReference type="EMBL" id="KN822942">
    <property type="protein sequence ID" value="KIO34544.1"/>
    <property type="molecule type" value="Genomic_DNA"/>
</dbReference>
<name>A0A0C3QYW9_9AGAM</name>
<dbReference type="OrthoDB" id="3222455at2759"/>
<dbReference type="Proteomes" id="UP000054248">
    <property type="component" value="Unassembled WGS sequence"/>
</dbReference>
<accession>A0A0C3QYW9</accession>
<reference evidence="1 2" key="1">
    <citation type="submission" date="2014-04" db="EMBL/GenBank/DDBJ databases">
        <authorList>
            <consortium name="DOE Joint Genome Institute"/>
            <person name="Kuo A."/>
            <person name="Girlanda M."/>
            <person name="Perotto S."/>
            <person name="Kohler A."/>
            <person name="Nagy L.G."/>
            <person name="Floudas D."/>
            <person name="Copeland A."/>
            <person name="Barry K.W."/>
            <person name="Cichocki N."/>
            <person name="Veneault-Fourrey C."/>
            <person name="LaButti K."/>
            <person name="Lindquist E.A."/>
            <person name="Lipzen A."/>
            <person name="Lundell T."/>
            <person name="Morin E."/>
            <person name="Murat C."/>
            <person name="Sun H."/>
            <person name="Tunlid A."/>
            <person name="Henrissat B."/>
            <person name="Grigoriev I.V."/>
            <person name="Hibbett D.S."/>
            <person name="Martin F."/>
            <person name="Nordberg H.P."/>
            <person name="Cantor M.N."/>
            <person name="Hua S.X."/>
        </authorList>
    </citation>
    <scope>NUCLEOTIDE SEQUENCE [LARGE SCALE GENOMIC DNA]</scope>
    <source>
        <strain evidence="1 2">MUT 4182</strain>
    </source>
</reference>
<gene>
    <name evidence="1" type="ORF">M407DRAFT_3244</name>
</gene>
<proteinExistence type="predicted"/>
<evidence type="ECO:0000313" key="2">
    <source>
        <dbReference type="Proteomes" id="UP000054248"/>
    </source>
</evidence>
<sequence length="329" mass="37698">MNTLEELRELIKKTERRLKLVQLQIAHYSSIMQQETDIASRINDRLLDICTSLEVFETDEDRIQKRILSCVATNDNNGALAGKKELIQLTFNVRKLVNQQTAMDGMKKAAEQEARSLVRQQKKADTTYWQLYSDLTKVYTAESLCAIISSLLDAKPRLQTHALGISQTKPPATMTMITLEDLMKRINKAEKGLKVVQILATYYHDTMQRQMITAHILSDKISGISATLGAFGADLDQIHHRNLSCIANKEDGVAIAEKNKLVRLTLNFWKLMRQRTAIDDRKKAPDRQAERFKGERDKAETTYWRLLADLNKIRDSTIHVERWGLLEQS</sequence>
<dbReference type="HOGENOM" id="CLU_845171_0_0_1"/>
<reference evidence="2" key="2">
    <citation type="submission" date="2015-01" db="EMBL/GenBank/DDBJ databases">
        <title>Evolutionary Origins and Diversification of the Mycorrhizal Mutualists.</title>
        <authorList>
            <consortium name="DOE Joint Genome Institute"/>
            <consortium name="Mycorrhizal Genomics Consortium"/>
            <person name="Kohler A."/>
            <person name="Kuo A."/>
            <person name="Nagy L.G."/>
            <person name="Floudas D."/>
            <person name="Copeland A."/>
            <person name="Barry K.W."/>
            <person name="Cichocki N."/>
            <person name="Veneault-Fourrey C."/>
            <person name="LaButti K."/>
            <person name="Lindquist E.A."/>
            <person name="Lipzen A."/>
            <person name="Lundell T."/>
            <person name="Morin E."/>
            <person name="Murat C."/>
            <person name="Riley R."/>
            <person name="Ohm R."/>
            <person name="Sun H."/>
            <person name="Tunlid A."/>
            <person name="Henrissat B."/>
            <person name="Grigoriev I.V."/>
            <person name="Hibbett D.S."/>
            <person name="Martin F."/>
        </authorList>
    </citation>
    <scope>NUCLEOTIDE SEQUENCE [LARGE SCALE GENOMIC DNA]</scope>
    <source>
        <strain evidence="2">MUT 4182</strain>
    </source>
</reference>